<dbReference type="Proteomes" id="UP000250668">
    <property type="component" value="Unassembled WGS sequence"/>
</dbReference>
<dbReference type="AlphaFoldDB" id="A0AB33ZWF0"/>
<gene>
    <name evidence="1" type="ORF">LJCM1025_18030</name>
</gene>
<organism evidence="1 2">
    <name type="scientific">Lactobacillus gasseri</name>
    <dbReference type="NCBI Taxonomy" id="1596"/>
    <lineage>
        <taxon>Bacteria</taxon>
        <taxon>Bacillati</taxon>
        <taxon>Bacillota</taxon>
        <taxon>Bacilli</taxon>
        <taxon>Lactobacillales</taxon>
        <taxon>Lactobacillaceae</taxon>
        <taxon>Lactobacillus</taxon>
    </lineage>
</organism>
<dbReference type="EMBL" id="BEXJ01000010">
    <property type="protein sequence ID" value="GBA98162.1"/>
    <property type="molecule type" value="Genomic_DNA"/>
</dbReference>
<evidence type="ECO:0000313" key="2">
    <source>
        <dbReference type="Proteomes" id="UP000250668"/>
    </source>
</evidence>
<name>A0AB33ZWF0_LACGS</name>
<reference evidence="1 2" key="1">
    <citation type="journal article" date="2018" name="Int. J. Syst. Evol. Microbiol.">
        <title>Lactobacillus paragasseri sp. nov., a sister taxon of Lactobacillus gasseri, based on whole-genome sequence analyses.</title>
        <authorList>
            <person name="Tanizawa Y."/>
            <person name="Tada I."/>
            <person name="Kobayashi H."/>
            <person name="Endo A."/>
            <person name="Maeno S."/>
            <person name="Toyoda A."/>
            <person name="Arita M."/>
            <person name="Nakamura Y."/>
            <person name="Sakamoto M."/>
            <person name="Ohkuma M."/>
            <person name="Tohno M."/>
        </authorList>
    </citation>
    <scope>NUCLEOTIDE SEQUENCE [LARGE SCALE GENOMIC DNA]</scope>
    <source>
        <strain evidence="1 2">JCM 1025</strain>
    </source>
</reference>
<accession>A0AB33ZWF0</accession>
<protein>
    <submittedName>
        <fullName evidence="1">Uncharacterized protein</fullName>
    </submittedName>
</protein>
<sequence length="45" mass="5025">MMSHCQEKLLARAILPVPQTDTGSRVENTQVSERTLVKELGKMTP</sequence>
<comment type="caution">
    <text evidence="1">The sequence shown here is derived from an EMBL/GenBank/DDBJ whole genome shotgun (WGS) entry which is preliminary data.</text>
</comment>
<proteinExistence type="predicted"/>
<evidence type="ECO:0000313" key="1">
    <source>
        <dbReference type="EMBL" id="GBA98162.1"/>
    </source>
</evidence>